<feature type="transmembrane region" description="Helical" evidence="1">
    <location>
        <begin position="97"/>
        <end position="123"/>
    </location>
</feature>
<gene>
    <name evidence="2" type="ORF">AZE42_02679</name>
</gene>
<evidence type="ECO:0000313" key="3">
    <source>
        <dbReference type="Proteomes" id="UP000183567"/>
    </source>
</evidence>
<keyword evidence="1" id="KW-0472">Membrane</keyword>
<dbReference type="EMBL" id="LVVM01000662">
    <property type="protein sequence ID" value="OJA20252.1"/>
    <property type="molecule type" value="Genomic_DNA"/>
</dbReference>
<comment type="caution">
    <text evidence="2">The sequence shown here is derived from an EMBL/GenBank/DDBJ whole genome shotgun (WGS) entry which is preliminary data.</text>
</comment>
<reference evidence="2 3" key="1">
    <citation type="submission" date="2016-03" db="EMBL/GenBank/DDBJ databases">
        <title>Comparative genomics of the ectomycorrhizal sister species Rhizopogon vinicolor and Rhizopogon vesiculosus (Basidiomycota: Boletales) reveals a divergence of the mating type B locus.</title>
        <authorList>
            <person name="Mujic A.B."/>
            <person name="Kuo A."/>
            <person name="Tritt A."/>
            <person name="Lipzen A."/>
            <person name="Chen C."/>
            <person name="Johnson J."/>
            <person name="Sharma A."/>
            <person name="Barry K."/>
            <person name="Grigoriev I.V."/>
            <person name="Spatafora J.W."/>
        </authorList>
    </citation>
    <scope>NUCLEOTIDE SEQUENCE [LARGE SCALE GENOMIC DNA]</scope>
    <source>
        <strain evidence="2 3">AM-OR11-056</strain>
    </source>
</reference>
<dbReference type="PANTHER" id="PTHR31794:SF2">
    <property type="entry name" value="AUXIN EFFLUX TRANSPORTER FAMILY PROTEIN (EUROFUNG)"/>
    <property type="match status" value="1"/>
</dbReference>
<proteinExistence type="predicted"/>
<accession>A0A1J8R8M9</accession>
<evidence type="ECO:0000313" key="2">
    <source>
        <dbReference type="EMBL" id="OJA20252.1"/>
    </source>
</evidence>
<feature type="transmembrane region" description="Helical" evidence="1">
    <location>
        <begin position="6"/>
        <end position="26"/>
    </location>
</feature>
<evidence type="ECO:0000256" key="1">
    <source>
        <dbReference type="SAM" id="Phobius"/>
    </source>
</evidence>
<feature type="transmembrane region" description="Helical" evidence="1">
    <location>
        <begin position="33"/>
        <end position="58"/>
    </location>
</feature>
<dbReference type="STRING" id="180088.A0A1J8R8M9"/>
<dbReference type="AlphaFoldDB" id="A0A1J8R8M9"/>
<keyword evidence="1" id="KW-1133">Transmembrane helix</keyword>
<dbReference type="Proteomes" id="UP000183567">
    <property type="component" value="Unassembled WGS sequence"/>
</dbReference>
<name>A0A1J8R8M9_9AGAM</name>
<dbReference type="GO" id="GO:0005783">
    <property type="term" value="C:endoplasmic reticulum"/>
    <property type="evidence" value="ECO:0007669"/>
    <property type="project" value="TreeGrafter"/>
</dbReference>
<sequence>MQVINHINISLFTPALLFSKVAFFLSPAKLKELWIIPIFFVVVTCLSGNFAMAASMFMNPNSLLIALMQSLVPGVHDLKWMPDDNKDAMLGSALTYLVLYSTLGMMVHCVNLNTVIVGSWSWFQIRNQYFFFGWAWPTAP</sequence>
<keyword evidence="1" id="KW-0812">Transmembrane</keyword>
<organism evidence="2 3">
    <name type="scientific">Rhizopogon vesiculosus</name>
    <dbReference type="NCBI Taxonomy" id="180088"/>
    <lineage>
        <taxon>Eukaryota</taxon>
        <taxon>Fungi</taxon>
        <taxon>Dikarya</taxon>
        <taxon>Basidiomycota</taxon>
        <taxon>Agaricomycotina</taxon>
        <taxon>Agaricomycetes</taxon>
        <taxon>Agaricomycetidae</taxon>
        <taxon>Boletales</taxon>
        <taxon>Suillineae</taxon>
        <taxon>Rhizopogonaceae</taxon>
        <taxon>Rhizopogon</taxon>
    </lineage>
</organism>
<protein>
    <submittedName>
        <fullName evidence="2">Uncharacterized protein</fullName>
    </submittedName>
</protein>
<keyword evidence="3" id="KW-1185">Reference proteome</keyword>
<dbReference type="PANTHER" id="PTHR31794">
    <property type="entry name" value="AUXIN EFFLUX TRANSPORTER FAMILY PROTEIN (EUROFUNG)"/>
    <property type="match status" value="1"/>
</dbReference>
<dbReference type="OrthoDB" id="2499604at2759"/>